<dbReference type="EMBL" id="JBEYBR010000084">
    <property type="protein sequence ID" value="MEU2125366.1"/>
    <property type="molecule type" value="Genomic_DNA"/>
</dbReference>
<name>A0ABV2XHX6_9NOCA</name>
<organism evidence="1 2">
    <name type="scientific">Nocardia niwae</name>
    <dbReference type="NCBI Taxonomy" id="626084"/>
    <lineage>
        <taxon>Bacteria</taxon>
        <taxon>Bacillati</taxon>
        <taxon>Actinomycetota</taxon>
        <taxon>Actinomycetes</taxon>
        <taxon>Mycobacteriales</taxon>
        <taxon>Nocardiaceae</taxon>
        <taxon>Nocardia</taxon>
    </lineage>
</organism>
<proteinExistence type="predicted"/>
<evidence type="ECO:0008006" key="3">
    <source>
        <dbReference type="Google" id="ProtNLM"/>
    </source>
</evidence>
<reference evidence="1 2" key="1">
    <citation type="submission" date="2024-06" db="EMBL/GenBank/DDBJ databases">
        <title>The Natural Products Discovery Center: Release of the First 8490 Sequenced Strains for Exploring Actinobacteria Biosynthetic Diversity.</title>
        <authorList>
            <person name="Kalkreuter E."/>
            <person name="Kautsar S.A."/>
            <person name="Yang D."/>
            <person name="Bader C.D."/>
            <person name="Teijaro C.N."/>
            <person name="Fluegel L."/>
            <person name="Davis C.M."/>
            <person name="Simpson J.R."/>
            <person name="Lauterbach L."/>
            <person name="Steele A.D."/>
            <person name="Gui C."/>
            <person name="Meng S."/>
            <person name="Li G."/>
            <person name="Viehrig K."/>
            <person name="Ye F."/>
            <person name="Su P."/>
            <person name="Kiefer A.F."/>
            <person name="Nichols A."/>
            <person name="Cepeda A.J."/>
            <person name="Yan W."/>
            <person name="Fan B."/>
            <person name="Jiang Y."/>
            <person name="Adhikari A."/>
            <person name="Zheng C.-J."/>
            <person name="Schuster L."/>
            <person name="Cowan T.M."/>
            <person name="Smanski M.J."/>
            <person name="Chevrette M.G."/>
            <person name="De Carvalho L.P.S."/>
            <person name="Shen B."/>
        </authorList>
    </citation>
    <scope>NUCLEOTIDE SEQUENCE [LARGE SCALE GENOMIC DNA]</scope>
    <source>
        <strain evidence="1 2">NPDC019434</strain>
    </source>
</reference>
<evidence type="ECO:0000313" key="2">
    <source>
        <dbReference type="Proteomes" id="UP001550535"/>
    </source>
</evidence>
<dbReference type="RefSeq" id="WP_357992983.1">
    <property type="nucleotide sequence ID" value="NZ_JBEYBR010000084.1"/>
</dbReference>
<evidence type="ECO:0000313" key="1">
    <source>
        <dbReference type="EMBL" id="MEU2125366.1"/>
    </source>
</evidence>
<protein>
    <recommendedName>
        <fullName evidence="3">DUF222 domain-containing protein</fullName>
    </recommendedName>
</protein>
<sequence length="116" mass="12775">MHPETASALESGRSLVHATDEMLKRIDQIRARRPSPTSRVIPEVDAIGRLTDLYIAPGTVAHCASSRELVAEIMAAIQDSTADAARQHKIVIEETTWPDVPWPRPRFAPPFAPPSE</sequence>
<comment type="caution">
    <text evidence="1">The sequence shown here is derived from an EMBL/GenBank/DDBJ whole genome shotgun (WGS) entry which is preliminary data.</text>
</comment>
<dbReference type="Proteomes" id="UP001550535">
    <property type="component" value="Unassembled WGS sequence"/>
</dbReference>
<gene>
    <name evidence="1" type="ORF">ABZ507_26480</name>
</gene>
<keyword evidence="2" id="KW-1185">Reference proteome</keyword>
<accession>A0ABV2XHX6</accession>